<evidence type="ECO:0000256" key="5">
    <source>
        <dbReference type="ARBA" id="ARBA00022781"/>
    </source>
</evidence>
<evidence type="ECO:0000256" key="8">
    <source>
        <dbReference type="ARBA" id="ARBA00023065"/>
    </source>
</evidence>
<evidence type="ECO:0000259" key="13">
    <source>
        <dbReference type="SMART" id="SM00382"/>
    </source>
</evidence>
<evidence type="ECO:0000256" key="12">
    <source>
        <dbReference type="HAMAP-Rule" id="MF_01347"/>
    </source>
</evidence>
<keyword evidence="3 12" id="KW-0813">Transport</keyword>
<dbReference type="CDD" id="cd01133">
    <property type="entry name" value="F1-ATPase_beta_CD"/>
    <property type="match status" value="1"/>
</dbReference>
<dbReference type="Gene3D" id="1.10.1140.10">
    <property type="entry name" value="Bovine Mitochondrial F1-atpase, Atp Synthase Beta Chain, Chain D, domain 3"/>
    <property type="match status" value="1"/>
</dbReference>
<dbReference type="Gene3D" id="2.40.10.170">
    <property type="match status" value="1"/>
</dbReference>
<keyword evidence="8 12" id="KW-0406">Ion transport</keyword>
<evidence type="ECO:0000256" key="10">
    <source>
        <dbReference type="ARBA" id="ARBA00023196"/>
    </source>
</evidence>
<dbReference type="SUPFAM" id="SSF50615">
    <property type="entry name" value="N-terminal domain of alpha and beta subunits of F1 ATP synthase"/>
    <property type="match status" value="1"/>
</dbReference>
<dbReference type="InterPro" id="IPR005722">
    <property type="entry name" value="ATP_synth_F1_bsu"/>
</dbReference>
<dbReference type="InterPro" id="IPR036121">
    <property type="entry name" value="ATPase_F1/V1/A1_a/bsu_N_sf"/>
</dbReference>
<keyword evidence="4 12" id="KW-0547">Nucleotide-binding</keyword>
<evidence type="ECO:0000256" key="9">
    <source>
        <dbReference type="ARBA" id="ARBA00023136"/>
    </source>
</evidence>
<keyword evidence="7 12" id="KW-1278">Translocase</keyword>
<keyword evidence="12" id="KW-1003">Cell membrane</keyword>
<proteinExistence type="inferred from homology"/>
<feature type="binding site" evidence="12">
    <location>
        <begin position="155"/>
        <end position="162"/>
    </location>
    <ligand>
        <name>ATP</name>
        <dbReference type="ChEBI" id="CHEBI:30616"/>
    </ligand>
</feature>
<dbReference type="Proteomes" id="UP000541033">
    <property type="component" value="Unassembled WGS sequence"/>
</dbReference>
<dbReference type="SMART" id="SM00382">
    <property type="entry name" value="AAA"/>
    <property type="match status" value="1"/>
</dbReference>
<dbReference type="InterPro" id="IPR004100">
    <property type="entry name" value="ATPase_F1/V1/A1_a/bsu_N"/>
</dbReference>
<organism evidence="14 15">
    <name type="scientific">Lysinibacter cavernae</name>
    <dbReference type="NCBI Taxonomy" id="1640652"/>
    <lineage>
        <taxon>Bacteria</taxon>
        <taxon>Bacillati</taxon>
        <taxon>Actinomycetota</taxon>
        <taxon>Actinomycetes</taxon>
        <taxon>Micrococcales</taxon>
        <taxon>Microbacteriaceae</taxon>
        <taxon>Lysinibacter</taxon>
    </lineage>
</organism>
<keyword evidence="11 12" id="KW-0066">ATP synthesis</keyword>
<evidence type="ECO:0000256" key="7">
    <source>
        <dbReference type="ARBA" id="ARBA00022967"/>
    </source>
</evidence>
<keyword evidence="9 12" id="KW-0472">Membrane</keyword>
<dbReference type="InterPro" id="IPR055190">
    <property type="entry name" value="ATP-synt_VA_C"/>
</dbReference>
<dbReference type="PANTHER" id="PTHR15184">
    <property type="entry name" value="ATP SYNTHASE"/>
    <property type="match status" value="1"/>
</dbReference>
<comment type="caution">
    <text evidence="14">The sequence shown here is derived from an EMBL/GenBank/DDBJ whole genome shotgun (WGS) entry which is preliminary data.</text>
</comment>
<dbReference type="SUPFAM" id="SSF52540">
    <property type="entry name" value="P-loop containing nucleoside triphosphate hydrolases"/>
    <property type="match status" value="1"/>
</dbReference>
<dbReference type="EMBL" id="JAAMOX010000001">
    <property type="protein sequence ID" value="NIH53523.1"/>
    <property type="molecule type" value="Genomic_DNA"/>
</dbReference>
<comment type="function">
    <text evidence="12">Produces ATP from ADP in the presence of a proton gradient across the membrane. The catalytic sites are hosted primarily by the beta subunits.</text>
</comment>
<comment type="similarity">
    <text evidence="2 12">Belongs to the ATPase alpha/beta chains family.</text>
</comment>
<dbReference type="InterPro" id="IPR050053">
    <property type="entry name" value="ATPase_alpha/beta_chains"/>
</dbReference>
<keyword evidence="5 12" id="KW-0375">Hydrogen ion transport</keyword>
<comment type="subcellular location">
    <subcellularLocation>
        <location evidence="12">Cell membrane</location>
        <topology evidence="12">Peripheral membrane protein</topology>
    </subcellularLocation>
    <subcellularLocation>
        <location evidence="1">Membrane</location>
    </subcellularLocation>
</comment>
<dbReference type="HAMAP" id="MF_01347">
    <property type="entry name" value="ATP_synth_beta_bact"/>
    <property type="match status" value="1"/>
</dbReference>
<dbReference type="CDD" id="cd18115">
    <property type="entry name" value="ATP-synt_F1_beta_N"/>
    <property type="match status" value="1"/>
</dbReference>
<dbReference type="AlphaFoldDB" id="A0A7X5R0R4"/>
<dbReference type="GO" id="GO:0005886">
    <property type="term" value="C:plasma membrane"/>
    <property type="evidence" value="ECO:0007669"/>
    <property type="project" value="UniProtKB-SubCell"/>
</dbReference>
<dbReference type="InterPro" id="IPR024034">
    <property type="entry name" value="ATPase_F1/V1_b/a_C"/>
</dbReference>
<reference evidence="14 15" key="1">
    <citation type="submission" date="2020-02" db="EMBL/GenBank/DDBJ databases">
        <title>Sequencing the genomes of 1000 actinobacteria strains.</title>
        <authorList>
            <person name="Klenk H.-P."/>
        </authorList>
    </citation>
    <scope>NUCLEOTIDE SEQUENCE [LARGE SCALE GENOMIC DNA]</scope>
    <source>
        <strain evidence="14 15">DSM 27960</strain>
    </source>
</reference>
<keyword evidence="15" id="KW-1185">Reference proteome</keyword>
<evidence type="ECO:0000256" key="4">
    <source>
        <dbReference type="ARBA" id="ARBA00022741"/>
    </source>
</evidence>
<evidence type="ECO:0000256" key="3">
    <source>
        <dbReference type="ARBA" id="ARBA00022448"/>
    </source>
</evidence>
<evidence type="ECO:0000256" key="11">
    <source>
        <dbReference type="ARBA" id="ARBA00023310"/>
    </source>
</evidence>
<dbReference type="Pfam" id="PF00006">
    <property type="entry name" value="ATP-synt_ab"/>
    <property type="match status" value="1"/>
</dbReference>
<feature type="domain" description="AAA+ ATPase" evidence="13">
    <location>
        <begin position="147"/>
        <end position="378"/>
    </location>
</feature>
<dbReference type="Gene3D" id="3.40.50.300">
    <property type="entry name" value="P-loop containing nucleotide triphosphate hydrolases"/>
    <property type="match status" value="1"/>
</dbReference>
<gene>
    <name evidence="12" type="primary">atpD</name>
    <name evidence="14" type="ORF">FHX76_001391</name>
</gene>
<evidence type="ECO:0000313" key="15">
    <source>
        <dbReference type="Proteomes" id="UP000541033"/>
    </source>
</evidence>
<dbReference type="Pfam" id="PF22919">
    <property type="entry name" value="ATP-synt_VA_C"/>
    <property type="match status" value="1"/>
</dbReference>
<evidence type="ECO:0000313" key="14">
    <source>
        <dbReference type="EMBL" id="NIH53523.1"/>
    </source>
</evidence>
<dbReference type="RefSeq" id="WP_167149199.1">
    <property type="nucleotide sequence ID" value="NZ_JAAMOX010000001.1"/>
</dbReference>
<dbReference type="InterPro" id="IPR027417">
    <property type="entry name" value="P-loop_NTPase"/>
</dbReference>
<sequence>MELGSRAIGIVLAVNGFVLDIEFDENSLPDIGIALEYTTHQGTYLAEVAQHTGVGTIKAITIGEVSGLARGAKVRNTGRPLEVPVGEAVLGRMMNVYGQPIDGRGPIEPEGYRPVLADPPAFDDLADEQVILATGVRVIDLMCPIIRGGKTGLFGGAGVGKSVLMQELIANIGVMGGFSVFAGVGERVREGNAMYHELEESGVLPNTAVVLGQMNEAPGARMRAGQAGLAMAEYFRDVKKRDVLFFVDNVFRFIQAGAEVSALLGKTPIVGGYQPTLVKEVSAFQERIASTKDAAITSIQAVFLPADDINDPSAVATFGHLDSTIVLERKIASTGIFPAISPIASSSSALTPSIVGQRHYDIATRIRFTLQRYIELQEVISVLGVEELGIDDRNIANRARKLRNYFSQSFGVSEKFTGRKGHYAQLERSLNEAELILDGAFDKASEQEFLYVTDLDALVRKYVAA</sequence>
<dbReference type="NCBIfam" id="TIGR01039">
    <property type="entry name" value="atpD"/>
    <property type="match status" value="1"/>
</dbReference>
<dbReference type="Pfam" id="PF02874">
    <property type="entry name" value="ATP-synt_ab_N"/>
    <property type="match status" value="1"/>
</dbReference>
<keyword evidence="10 12" id="KW-0139">CF(1)</keyword>
<dbReference type="EC" id="7.1.2.2" evidence="12"/>
<dbReference type="FunFam" id="3.40.50.300:FF:001630">
    <property type="entry name" value="ATP synthase subunit beta"/>
    <property type="match status" value="1"/>
</dbReference>
<evidence type="ECO:0000256" key="6">
    <source>
        <dbReference type="ARBA" id="ARBA00022840"/>
    </source>
</evidence>
<evidence type="ECO:0000256" key="1">
    <source>
        <dbReference type="ARBA" id="ARBA00004370"/>
    </source>
</evidence>
<dbReference type="InterPro" id="IPR000194">
    <property type="entry name" value="ATPase_F1/V1/A1_a/bsu_nucl-bd"/>
</dbReference>
<dbReference type="SUPFAM" id="SSF47917">
    <property type="entry name" value="C-terminal domain of alpha and beta subunits of F1 ATP synthase"/>
    <property type="match status" value="1"/>
</dbReference>
<dbReference type="PANTHER" id="PTHR15184:SF71">
    <property type="entry name" value="ATP SYNTHASE SUBUNIT BETA, MITOCHONDRIAL"/>
    <property type="match status" value="1"/>
</dbReference>
<dbReference type="InterPro" id="IPR003593">
    <property type="entry name" value="AAA+_ATPase"/>
</dbReference>
<name>A0A7X5R0R4_9MICO</name>
<dbReference type="GO" id="GO:0045259">
    <property type="term" value="C:proton-transporting ATP synthase complex"/>
    <property type="evidence" value="ECO:0007669"/>
    <property type="project" value="UniProtKB-KW"/>
</dbReference>
<accession>A0A7X5R0R4</accession>
<dbReference type="GO" id="GO:0005524">
    <property type="term" value="F:ATP binding"/>
    <property type="evidence" value="ECO:0007669"/>
    <property type="project" value="UniProtKB-UniRule"/>
</dbReference>
<keyword evidence="6 12" id="KW-0067">ATP-binding</keyword>
<evidence type="ECO:0000256" key="2">
    <source>
        <dbReference type="ARBA" id="ARBA00008936"/>
    </source>
</evidence>
<protein>
    <recommendedName>
        <fullName evidence="12">ATP synthase subunit beta</fullName>
        <ecNumber evidence="12">7.1.2.2</ecNumber>
    </recommendedName>
    <alternativeName>
        <fullName evidence="12">ATP synthase F1 sector subunit beta</fullName>
    </alternativeName>
    <alternativeName>
        <fullName evidence="12">F-ATPase subunit beta</fullName>
    </alternativeName>
</protein>
<comment type="catalytic activity">
    <reaction evidence="12">
        <text>ATP + H2O + 4 H(+)(in) = ADP + phosphate + 5 H(+)(out)</text>
        <dbReference type="Rhea" id="RHEA:57720"/>
        <dbReference type="ChEBI" id="CHEBI:15377"/>
        <dbReference type="ChEBI" id="CHEBI:15378"/>
        <dbReference type="ChEBI" id="CHEBI:30616"/>
        <dbReference type="ChEBI" id="CHEBI:43474"/>
        <dbReference type="ChEBI" id="CHEBI:456216"/>
        <dbReference type="EC" id="7.1.2.2"/>
    </reaction>
</comment>
<dbReference type="GO" id="GO:0046933">
    <property type="term" value="F:proton-transporting ATP synthase activity, rotational mechanism"/>
    <property type="evidence" value="ECO:0007669"/>
    <property type="project" value="UniProtKB-UniRule"/>
</dbReference>